<protein>
    <recommendedName>
        <fullName evidence="6">RBR-type E3 ubiquitin transferase</fullName>
        <ecNumber evidence="6">2.3.2.31</ecNumber>
    </recommendedName>
</protein>
<dbReference type="FunFam" id="3.30.40.10:FF:000019">
    <property type="entry name" value="RBR-type E3 ubiquitin transferase"/>
    <property type="match status" value="1"/>
</dbReference>
<dbReference type="PROSITE" id="PS51873">
    <property type="entry name" value="TRIAD"/>
    <property type="match status" value="1"/>
</dbReference>
<dbReference type="InterPro" id="IPR001841">
    <property type="entry name" value="Znf_RING"/>
</dbReference>
<dbReference type="EC" id="2.3.2.31" evidence="6"/>
<evidence type="ECO:0000256" key="12">
    <source>
        <dbReference type="ARBA" id="ARBA00022833"/>
    </source>
</evidence>
<keyword evidence="10 13" id="KW-0863">Zinc-finger</keyword>
<dbReference type="Gene3D" id="3.30.40.10">
    <property type="entry name" value="Zinc/RING finger domain, C3HC4 (zinc finger)"/>
    <property type="match status" value="1"/>
</dbReference>
<comment type="catalytic activity">
    <reaction evidence="1">
        <text>[E2 ubiquitin-conjugating enzyme]-S-ubiquitinyl-L-cysteine + [acceptor protein]-L-lysine = [E2 ubiquitin-conjugating enzyme]-L-cysteine + [acceptor protein]-N(6)-ubiquitinyl-L-lysine.</text>
        <dbReference type="EC" id="2.3.2.31"/>
    </reaction>
</comment>
<proteinExistence type="inferred from homology"/>
<dbReference type="GO" id="GO:0061630">
    <property type="term" value="F:ubiquitin protein ligase activity"/>
    <property type="evidence" value="ECO:0007669"/>
    <property type="project" value="UniProtKB-EC"/>
</dbReference>
<comment type="pathway">
    <text evidence="4">Protein modification; protein ubiquitination.</text>
</comment>
<evidence type="ECO:0000313" key="16">
    <source>
        <dbReference type="EMBL" id="PWA63557.1"/>
    </source>
</evidence>
<keyword evidence="8" id="KW-0479">Metal-binding</keyword>
<evidence type="ECO:0000256" key="5">
    <source>
        <dbReference type="ARBA" id="ARBA00005884"/>
    </source>
</evidence>
<dbReference type="GO" id="GO:0008270">
    <property type="term" value="F:zinc ion binding"/>
    <property type="evidence" value="ECO:0007669"/>
    <property type="project" value="UniProtKB-KW"/>
</dbReference>
<keyword evidence="12" id="KW-0862">Zinc</keyword>
<comment type="function">
    <text evidence="3">Might act as an E3 ubiquitin-protein ligase, or as part of E3 complex, which accepts ubiquitin from specific E2 ubiquitin-conjugating enzymes and then transfers it to substrates.</text>
</comment>
<evidence type="ECO:0000313" key="17">
    <source>
        <dbReference type="Proteomes" id="UP000245207"/>
    </source>
</evidence>
<evidence type="ECO:0000256" key="13">
    <source>
        <dbReference type="PROSITE-ProRule" id="PRU00175"/>
    </source>
</evidence>
<evidence type="ECO:0000256" key="10">
    <source>
        <dbReference type="ARBA" id="ARBA00022771"/>
    </source>
</evidence>
<comment type="similarity">
    <text evidence="5">Belongs to the RBR family. Ariadne subfamily.</text>
</comment>
<evidence type="ECO:0000256" key="11">
    <source>
        <dbReference type="ARBA" id="ARBA00022786"/>
    </source>
</evidence>
<evidence type="ECO:0000256" key="1">
    <source>
        <dbReference type="ARBA" id="ARBA00001798"/>
    </source>
</evidence>
<dbReference type="Pfam" id="PF01485">
    <property type="entry name" value="IBR"/>
    <property type="match status" value="1"/>
</dbReference>
<feature type="domain" description="RING-type" evidence="15">
    <location>
        <begin position="139"/>
        <end position="358"/>
    </location>
</feature>
<dbReference type="InterPro" id="IPR013083">
    <property type="entry name" value="Znf_RING/FYVE/PHD"/>
</dbReference>
<dbReference type="PROSITE" id="PS50089">
    <property type="entry name" value="ZF_RING_2"/>
    <property type="match status" value="1"/>
</dbReference>
<dbReference type="OrthoDB" id="10009520at2759"/>
<sequence>MCSNLDHDLQHTLNITSDEEYDGDEVSCSNSYASDDDCIRNLDDSTDDDINVPTNENNSSVCYLILKEDDLIQRQQREIDEVTSVLSVSNDYACMLLLKYSWSVSKIHEAWFGDEVKVCESVGLLDVHHDVKFPKTDVSKVDCGICFESVMVKDTANCGCGHAYCKVCWRRYVSYAIKDGPCCMTKKCPEPSCRAAVSPGMVNLLVEGKQKKKYDMFWFRSYVELNEKIKWCPGPGCNYAVEFNENYDFDNYDVTCDCKFVFCWKCMEDDAHSPLDCETVGKWMLKNKDEAENTTWILAYTKPCPKCMKSIEKNEGCMHMTCRCGHEFCWLCLGPWGHGPDRACNGFRSEGGEVNKEEQQRDLAKKSIQRYTHYYERWAANEKSRKKALSDLHKIETVELKILSSNYDMTEKQLQFIKDAWLQIVECRRMLKWTYAYGFYIPEKEKEKKAFFEFLQGEAEVGLERLHLCAEKGLQIYIKREDEEATTKVIFNSFRIKLTGLTDVTRSYFQNLVRALENGLSEVDYHGS</sequence>
<evidence type="ECO:0000256" key="2">
    <source>
        <dbReference type="ARBA" id="ARBA00001947"/>
    </source>
</evidence>
<dbReference type="Proteomes" id="UP000245207">
    <property type="component" value="Unassembled WGS sequence"/>
</dbReference>
<dbReference type="SMART" id="SM00647">
    <property type="entry name" value="IBR"/>
    <property type="match status" value="2"/>
</dbReference>
<dbReference type="PROSITE" id="PS00518">
    <property type="entry name" value="ZF_RING_1"/>
    <property type="match status" value="1"/>
</dbReference>
<dbReference type="InterPro" id="IPR048962">
    <property type="entry name" value="ARIH1-like_UBL"/>
</dbReference>
<keyword evidence="11" id="KW-0833">Ubl conjugation pathway</keyword>
<gene>
    <name evidence="16" type="ORF">CTI12_AA351330</name>
</gene>
<comment type="caution">
    <text evidence="16">The sequence shown here is derived from an EMBL/GenBank/DDBJ whole genome shotgun (WGS) entry which is preliminary data.</text>
</comment>
<dbReference type="InterPro" id="IPR002867">
    <property type="entry name" value="IBR_dom"/>
</dbReference>
<dbReference type="Pfam" id="PF21235">
    <property type="entry name" value="UBA_ARI1"/>
    <property type="match status" value="1"/>
</dbReference>
<evidence type="ECO:0000256" key="7">
    <source>
        <dbReference type="ARBA" id="ARBA00022679"/>
    </source>
</evidence>
<keyword evidence="9" id="KW-0677">Repeat</keyword>
<dbReference type="Pfam" id="PF22191">
    <property type="entry name" value="IBR_1"/>
    <property type="match status" value="1"/>
</dbReference>
<dbReference type="GO" id="GO:0016567">
    <property type="term" value="P:protein ubiquitination"/>
    <property type="evidence" value="ECO:0007669"/>
    <property type="project" value="UniProtKB-UniPathway"/>
</dbReference>
<evidence type="ECO:0000259" key="15">
    <source>
        <dbReference type="PROSITE" id="PS51873"/>
    </source>
</evidence>
<evidence type="ECO:0000259" key="14">
    <source>
        <dbReference type="PROSITE" id="PS50089"/>
    </source>
</evidence>
<dbReference type="FunFam" id="1.20.120.1750:FF:000027">
    <property type="entry name" value="RBR-type E3 ubiquitin transferase"/>
    <property type="match status" value="1"/>
</dbReference>
<dbReference type="PANTHER" id="PTHR11685">
    <property type="entry name" value="RBR FAMILY RING FINGER AND IBR DOMAIN-CONTAINING"/>
    <property type="match status" value="1"/>
</dbReference>
<organism evidence="16 17">
    <name type="scientific">Artemisia annua</name>
    <name type="common">Sweet wormwood</name>
    <dbReference type="NCBI Taxonomy" id="35608"/>
    <lineage>
        <taxon>Eukaryota</taxon>
        <taxon>Viridiplantae</taxon>
        <taxon>Streptophyta</taxon>
        <taxon>Embryophyta</taxon>
        <taxon>Tracheophyta</taxon>
        <taxon>Spermatophyta</taxon>
        <taxon>Magnoliopsida</taxon>
        <taxon>eudicotyledons</taxon>
        <taxon>Gunneridae</taxon>
        <taxon>Pentapetalae</taxon>
        <taxon>asterids</taxon>
        <taxon>campanulids</taxon>
        <taxon>Asterales</taxon>
        <taxon>Asteraceae</taxon>
        <taxon>Asteroideae</taxon>
        <taxon>Anthemideae</taxon>
        <taxon>Artemisiinae</taxon>
        <taxon>Artemisia</taxon>
    </lineage>
</organism>
<name>A0A2U1MQQ8_ARTAN</name>
<dbReference type="SUPFAM" id="SSF57850">
    <property type="entry name" value="RING/U-box"/>
    <property type="match status" value="3"/>
</dbReference>
<dbReference type="STRING" id="35608.A0A2U1MQQ8"/>
<dbReference type="UniPathway" id="UPA00143"/>
<keyword evidence="17" id="KW-1185">Reference proteome</keyword>
<evidence type="ECO:0000256" key="9">
    <source>
        <dbReference type="ARBA" id="ARBA00022737"/>
    </source>
</evidence>
<dbReference type="InterPro" id="IPR044066">
    <property type="entry name" value="TRIAD_supradom"/>
</dbReference>
<comment type="cofactor">
    <cofactor evidence="2">
        <name>Zn(2+)</name>
        <dbReference type="ChEBI" id="CHEBI:29105"/>
    </cofactor>
</comment>
<evidence type="ECO:0000256" key="3">
    <source>
        <dbReference type="ARBA" id="ARBA00003976"/>
    </source>
</evidence>
<accession>A0A2U1MQQ8</accession>
<feature type="domain" description="RING-type" evidence="14">
    <location>
        <begin position="143"/>
        <end position="189"/>
    </location>
</feature>
<evidence type="ECO:0000256" key="8">
    <source>
        <dbReference type="ARBA" id="ARBA00022723"/>
    </source>
</evidence>
<evidence type="ECO:0000256" key="6">
    <source>
        <dbReference type="ARBA" id="ARBA00012251"/>
    </source>
</evidence>
<dbReference type="InterPro" id="IPR017907">
    <property type="entry name" value="Znf_RING_CS"/>
</dbReference>
<dbReference type="CDD" id="cd20346">
    <property type="entry name" value="BRcat_RBR_ANKIB1"/>
    <property type="match status" value="1"/>
</dbReference>
<dbReference type="EMBL" id="PKPP01004613">
    <property type="protein sequence ID" value="PWA63557.1"/>
    <property type="molecule type" value="Genomic_DNA"/>
</dbReference>
<dbReference type="AlphaFoldDB" id="A0A2U1MQQ8"/>
<dbReference type="Gene3D" id="1.20.120.1750">
    <property type="match status" value="1"/>
</dbReference>
<reference evidence="16 17" key="1">
    <citation type="journal article" date="2018" name="Mol. Plant">
        <title>The genome of Artemisia annua provides insight into the evolution of Asteraceae family and artemisinin biosynthesis.</title>
        <authorList>
            <person name="Shen Q."/>
            <person name="Zhang L."/>
            <person name="Liao Z."/>
            <person name="Wang S."/>
            <person name="Yan T."/>
            <person name="Shi P."/>
            <person name="Liu M."/>
            <person name="Fu X."/>
            <person name="Pan Q."/>
            <person name="Wang Y."/>
            <person name="Lv Z."/>
            <person name="Lu X."/>
            <person name="Zhang F."/>
            <person name="Jiang W."/>
            <person name="Ma Y."/>
            <person name="Chen M."/>
            <person name="Hao X."/>
            <person name="Li L."/>
            <person name="Tang Y."/>
            <person name="Lv G."/>
            <person name="Zhou Y."/>
            <person name="Sun X."/>
            <person name="Brodelius P.E."/>
            <person name="Rose J.K.C."/>
            <person name="Tang K."/>
        </authorList>
    </citation>
    <scope>NUCLEOTIDE SEQUENCE [LARGE SCALE GENOMIC DNA]</scope>
    <source>
        <strain evidence="17">cv. Huhao1</strain>
        <tissue evidence="16">Leaf</tissue>
    </source>
</reference>
<keyword evidence="7" id="KW-0808">Transferase</keyword>
<evidence type="ECO:0000256" key="4">
    <source>
        <dbReference type="ARBA" id="ARBA00004906"/>
    </source>
</evidence>
<dbReference type="InterPro" id="IPR031127">
    <property type="entry name" value="E3_UB_ligase_RBR"/>
</dbReference>